<proteinExistence type="predicted"/>
<evidence type="ECO:0000313" key="2">
    <source>
        <dbReference type="Proteomes" id="UP000198521"/>
    </source>
</evidence>
<protein>
    <recommendedName>
        <fullName evidence="3">Lipoprotein</fullName>
    </recommendedName>
</protein>
<dbReference type="STRING" id="1038014.SAMN04487910_0417"/>
<reference evidence="1 2" key="1">
    <citation type="submission" date="2016-10" db="EMBL/GenBank/DDBJ databases">
        <authorList>
            <person name="de Groot N.N."/>
        </authorList>
    </citation>
    <scope>NUCLEOTIDE SEQUENCE [LARGE SCALE GENOMIC DNA]</scope>
    <source>
        <strain evidence="1 2">DSM 25232</strain>
    </source>
</reference>
<gene>
    <name evidence="1" type="ORF">SAMN04487910_0417</name>
</gene>
<dbReference type="PROSITE" id="PS51257">
    <property type="entry name" value="PROKAR_LIPOPROTEIN"/>
    <property type="match status" value="1"/>
</dbReference>
<dbReference type="RefSeq" id="WP_091404851.1">
    <property type="nucleotide sequence ID" value="NZ_FOAB01000001.1"/>
</dbReference>
<dbReference type="OrthoDB" id="704518at2"/>
<name>A0A1H7GTH0_AQUAM</name>
<dbReference type="Proteomes" id="UP000198521">
    <property type="component" value="Unassembled WGS sequence"/>
</dbReference>
<accession>A0A1H7GTH0</accession>
<keyword evidence="2" id="KW-1185">Reference proteome</keyword>
<evidence type="ECO:0000313" key="1">
    <source>
        <dbReference type="EMBL" id="SEK39165.1"/>
    </source>
</evidence>
<evidence type="ECO:0008006" key="3">
    <source>
        <dbReference type="Google" id="ProtNLM"/>
    </source>
</evidence>
<sequence length="198" mass="22759">MINPKTIPFFIIVTLLFIGGCKKEESSINYLSAPDNWRKETIEFPLSFAPSINYKGTEYVRFAPGWGKEGAEDYFSYAFLWYLDEKPTLSTTVLESQLEDYFIGLMQGMVKSEPDATKKVTETKAFFEKIDNASYAGKVITYDAFTTKKEVALNIIATYIECNSIDKHLVIFRISPKEIDHLIWNKLNEIQITQDCEK</sequence>
<dbReference type="EMBL" id="FOAB01000001">
    <property type="protein sequence ID" value="SEK39165.1"/>
    <property type="molecule type" value="Genomic_DNA"/>
</dbReference>
<organism evidence="1 2">
    <name type="scientific">Aquimarina amphilecti</name>
    <dbReference type="NCBI Taxonomy" id="1038014"/>
    <lineage>
        <taxon>Bacteria</taxon>
        <taxon>Pseudomonadati</taxon>
        <taxon>Bacteroidota</taxon>
        <taxon>Flavobacteriia</taxon>
        <taxon>Flavobacteriales</taxon>
        <taxon>Flavobacteriaceae</taxon>
        <taxon>Aquimarina</taxon>
    </lineage>
</organism>
<dbReference type="AlphaFoldDB" id="A0A1H7GTH0"/>